<evidence type="ECO:0008006" key="4">
    <source>
        <dbReference type="Google" id="ProtNLM"/>
    </source>
</evidence>
<dbReference type="AlphaFoldDB" id="A0ABD5YAF3"/>
<evidence type="ECO:0000256" key="1">
    <source>
        <dbReference type="SAM" id="MobiDB-lite"/>
    </source>
</evidence>
<gene>
    <name evidence="2" type="ORF">ACFQMA_22935</name>
</gene>
<comment type="caution">
    <text evidence="2">The sequence shown here is derived from an EMBL/GenBank/DDBJ whole genome shotgun (WGS) entry which is preliminary data.</text>
</comment>
<dbReference type="EMBL" id="JBHTAS010000001">
    <property type="protein sequence ID" value="MFC7142676.1"/>
    <property type="molecule type" value="Genomic_DNA"/>
</dbReference>
<dbReference type="Proteomes" id="UP001596432">
    <property type="component" value="Unassembled WGS sequence"/>
</dbReference>
<name>A0ABD5YAF3_9EURY</name>
<dbReference type="GeneID" id="78823025"/>
<proteinExistence type="predicted"/>
<accession>A0ABD5YAF3</accession>
<sequence length="712" mass="78852">MRGVDNDRGERISRRQYAQILAGMGTVALAGCPSGGGDTATPDGDATGDATTTETAGSDGDGGTSTDGTDAGAGTDRQPVRDTIRVAVNNSPDVFNWNPWTPQDNTTGDNWMSELNGLTNVHTPENAYSGTTVPTPHKPDHEEVELMTWIKEWTVEEPYDWRHHLDDRASFWNGDPYDAPTLVTHNHVAWMFNGNKFTEGETFNEEAEDQWTRHGWFDKGEVPAQDPNPVAKPILEAQAKGLLFNPPLHTDYTKPYLERYQDAGSSDQVSTVSDDLTSDRVSLQRISEEGWGSGMYVLESVDDIGSESMTLRLDDEHPNAGHTNVKNLELRWAESSRRQTLASNGDIDVNSGIVAPTADYNRETLPDHMQELTRWLNATLGTQWLMNWHNQHLQRLWVRRALVEAVDWNAVVANGWGKQTGRTTSYDTFLMDAESESTFSSDFLNKLHTYSRAQNLDNATQYMQNAGYSKQGGQWVDPNGNTASIDLIAPSNDSSYIQAAQSIKANLSKWGFGVNFSSQGFSTWSNNLNPEGSGLNFDTSIFWSDTATVFGKYNDRGAWWGEALLGGSPSAGSVFRLTEDDERDTQNKPITVELPKEVGSIDAPNEAGADPDLKNGREVDMLEVVNGIRKPGKSEEEINRLYRTCAQYYNFYLPDFVFAQSISGAWGNVRDFDWPGPDEQALDYARNVSIPVGTVMTGLTQASTDTEFEPPE</sequence>
<dbReference type="RefSeq" id="WP_274323732.1">
    <property type="nucleotide sequence ID" value="NZ_CP118158.1"/>
</dbReference>
<organism evidence="2 3">
    <name type="scientific">Halosimplex aquaticum</name>
    <dbReference type="NCBI Taxonomy" id="3026162"/>
    <lineage>
        <taxon>Archaea</taxon>
        <taxon>Methanobacteriati</taxon>
        <taxon>Methanobacteriota</taxon>
        <taxon>Stenosarchaea group</taxon>
        <taxon>Halobacteria</taxon>
        <taxon>Halobacteriales</taxon>
        <taxon>Haloarculaceae</taxon>
        <taxon>Halosimplex</taxon>
    </lineage>
</organism>
<dbReference type="PROSITE" id="PS51257">
    <property type="entry name" value="PROKAR_LIPOPROTEIN"/>
    <property type="match status" value="1"/>
</dbReference>
<dbReference type="Gene3D" id="3.40.190.10">
    <property type="entry name" value="Periplasmic binding protein-like II"/>
    <property type="match status" value="1"/>
</dbReference>
<evidence type="ECO:0000313" key="2">
    <source>
        <dbReference type="EMBL" id="MFC7142676.1"/>
    </source>
</evidence>
<keyword evidence="3" id="KW-1185">Reference proteome</keyword>
<dbReference type="Gene3D" id="3.10.105.10">
    <property type="entry name" value="Dipeptide-binding Protein, Domain 3"/>
    <property type="match status" value="1"/>
</dbReference>
<feature type="region of interest" description="Disordered" evidence="1">
    <location>
        <begin position="33"/>
        <end position="81"/>
    </location>
</feature>
<feature type="compositionally biased region" description="Low complexity" evidence="1">
    <location>
        <begin position="39"/>
        <end position="58"/>
    </location>
</feature>
<evidence type="ECO:0000313" key="3">
    <source>
        <dbReference type="Proteomes" id="UP001596432"/>
    </source>
</evidence>
<protein>
    <recommendedName>
        <fullName evidence="4">Solute-binding protein family 5 domain-containing protein</fullName>
    </recommendedName>
</protein>
<reference evidence="2 3" key="1">
    <citation type="journal article" date="2019" name="Int. J. Syst. Evol. Microbiol.">
        <title>The Global Catalogue of Microorganisms (GCM) 10K type strain sequencing project: providing services to taxonomists for standard genome sequencing and annotation.</title>
        <authorList>
            <consortium name="The Broad Institute Genomics Platform"/>
            <consortium name="The Broad Institute Genome Sequencing Center for Infectious Disease"/>
            <person name="Wu L."/>
            <person name="Ma J."/>
        </authorList>
    </citation>
    <scope>NUCLEOTIDE SEQUENCE [LARGE SCALE GENOMIC DNA]</scope>
    <source>
        <strain evidence="2 3">XZYJT29</strain>
    </source>
</reference>
<feature type="compositionally biased region" description="Low complexity" evidence="1">
    <location>
        <begin position="66"/>
        <end position="76"/>
    </location>
</feature>
<dbReference type="SUPFAM" id="SSF53850">
    <property type="entry name" value="Periplasmic binding protein-like II"/>
    <property type="match status" value="1"/>
</dbReference>